<dbReference type="EMBL" id="LT615263">
    <property type="protein sequence ID" value="SCO72493.1"/>
    <property type="molecule type" value="Genomic_DNA"/>
</dbReference>
<protein>
    <submittedName>
        <fullName evidence="2">VIR protein</fullName>
    </submittedName>
</protein>
<organism evidence="2 3">
    <name type="scientific">Plasmodium vivax</name>
    <name type="common">malaria parasite P. vivax</name>
    <dbReference type="NCBI Taxonomy" id="5855"/>
    <lineage>
        <taxon>Eukaryota</taxon>
        <taxon>Sar</taxon>
        <taxon>Alveolata</taxon>
        <taxon>Apicomplexa</taxon>
        <taxon>Aconoidasida</taxon>
        <taxon>Haemosporida</taxon>
        <taxon>Plasmodiidae</taxon>
        <taxon>Plasmodium</taxon>
        <taxon>Plasmodium (Plasmodium)</taxon>
    </lineage>
</organism>
<feature type="transmembrane region" description="Helical" evidence="1">
    <location>
        <begin position="229"/>
        <end position="259"/>
    </location>
</feature>
<name>A0A1G4HC81_PLAVI</name>
<evidence type="ECO:0000313" key="3">
    <source>
        <dbReference type="Proteomes" id="UP000305196"/>
    </source>
</evidence>
<dbReference type="Proteomes" id="UP000305196">
    <property type="component" value="Chromosome 8"/>
</dbReference>
<dbReference type="VEuPathDB" id="PlasmoDB:PVP01_0838600"/>
<evidence type="ECO:0000256" key="1">
    <source>
        <dbReference type="SAM" id="Phobius"/>
    </source>
</evidence>
<accession>A0A1G4HC81</accession>
<reference evidence="2 3" key="1">
    <citation type="submission" date="2016-07" db="EMBL/GenBank/DDBJ databases">
        <authorList>
            <consortium name="Pathogen Informatics"/>
        </authorList>
    </citation>
    <scope>NUCLEOTIDE SEQUENCE [LARGE SCALE GENOMIC DNA]</scope>
</reference>
<evidence type="ECO:0000313" key="2">
    <source>
        <dbReference type="EMBL" id="SCO72493.1"/>
    </source>
</evidence>
<keyword evidence="1" id="KW-1133">Transmembrane helix</keyword>
<keyword evidence="1" id="KW-0812">Transmembrane</keyword>
<proteinExistence type="predicted"/>
<dbReference type="VEuPathDB" id="PlasmoDB:PVX_119205"/>
<sequence length="320" mass="37907">MANETRTCPEKFYKLDGCTSYFYSLYNLYPSEFEIKHIDFLKRIKDFPDPILKYVALYFYYNYSVAKDYFNGKSGQNDLACHNLNRWLDQHKSFFTHSEKCKYNTNQWNINIEPLWTMFEKYFGEKKCERIHVFSNTTQIPNELDSFTCNMPYPDDYICYNPLEKNDTKIKEDCDKLADLCKECDKCRLNQTCSAHANLAHQRFPDDGTFHIDAQAYCQTSCPLLIQTIALPVVATFLGTPFFAFFLYNLLLLDLYYLIEVEGKKDYNSSSWKKWHINNLKDLEITIHIREMEELVCITNLCKNKFVNISINIDFINKMV</sequence>
<dbReference type="VEuPathDB" id="PlasmoDB:PVW1_080044300"/>
<gene>
    <name evidence="2" type="ORF">PVC01_080039800</name>
</gene>
<keyword evidence="1" id="KW-0472">Membrane</keyword>
<dbReference type="AlphaFoldDB" id="A0A1G4HC81"/>